<dbReference type="Proteomes" id="UP000237925">
    <property type="component" value="Chromosome"/>
</dbReference>
<evidence type="ECO:0000313" key="7">
    <source>
        <dbReference type="Proteomes" id="UP000237925"/>
    </source>
</evidence>
<protein>
    <submittedName>
        <fullName evidence="6">Colicin V synthesis protein</fullName>
    </submittedName>
</protein>
<feature type="transmembrane region" description="Helical" evidence="5">
    <location>
        <begin position="106"/>
        <end position="126"/>
    </location>
</feature>
<dbReference type="InterPro" id="IPR003825">
    <property type="entry name" value="Colicin-V_CvpA"/>
</dbReference>
<dbReference type="AlphaFoldDB" id="A0A2R3QHD6"/>
<keyword evidence="3 5" id="KW-1133">Transmembrane helix</keyword>
<dbReference type="KEGG" id="mela:C6568_15510"/>
<keyword evidence="2 5" id="KW-0812">Transmembrane</keyword>
<proteinExistence type="predicted"/>
<evidence type="ECO:0000256" key="3">
    <source>
        <dbReference type="ARBA" id="ARBA00022989"/>
    </source>
</evidence>
<dbReference type="PANTHER" id="PTHR36926">
    <property type="entry name" value="COLICIN V PRODUCTION PROTEIN"/>
    <property type="match status" value="1"/>
</dbReference>
<accession>A0A2R3QHD6</accession>
<evidence type="ECO:0000313" key="6">
    <source>
        <dbReference type="EMBL" id="AVO51178.1"/>
    </source>
</evidence>
<reference evidence="6 7" key="1">
    <citation type="submission" date="2018-03" db="EMBL/GenBank/DDBJ databases">
        <title>Genome sequencing of Melaminivora sp.</title>
        <authorList>
            <person name="Kim S.-J."/>
            <person name="Heo J."/>
            <person name="Ahn J.-H."/>
            <person name="Kwon S.-W."/>
        </authorList>
    </citation>
    <scope>NUCLEOTIDE SEQUENCE [LARGE SCALE GENOMIC DNA]</scope>
    <source>
        <strain evidence="6 7">SC2-9</strain>
    </source>
</reference>
<organism evidence="6 7">
    <name type="scientific">Melaminivora suipulveris</name>
    <dbReference type="NCBI Taxonomy" id="2109913"/>
    <lineage>
        <taxon>Bacteria</taxon>
        <taxon>Pseudomonadati</taxon>
        <taxon>Pseudomonadota</taxon>
        <taxon>Betaproteobacteria</taxon>
        <taxon>Burkholderiales</taxon>
        <taxon>Comamonadaceae</taxon>
        <taxon>Melaminivora</taxon>
    </lineage>
</organism>
<dbReference type="GO" id="GO:0016020">
    <property type="term" value="C:membrane"/>
    <property type="evidence" value="ECO:0007669"/>
    <property type="project" value="UniProtKB-SubCell"/>
</dbReference>
<dbReference type="EMBL" id="CP027667">
    <property type="protein sequence ID" value="AVO51178.1"/>
    <property type="molecule type" value="Genomic_DNA"/>
</dbReference>
<dbReference type="OrthoDB" id="9810601at2"/>
<keyword evidence="7" id="KW-1185">Reference proteome</keyword>
<name>A0A2R3QHD6_9BURK</name>
<evidence type="ECO:0000256" key="5">
    <source>
        <dbReference type="SAM" id="Phobius"/>
    </source>
</evidence>
<dbReference type="RefSeq" id="WP_106685565.1">
    <property type="nucleotide sequence ID" value="NZ_CP027667.1"/>
</dbReference>
<evidence type="ECO:0000256" key="4">
    <source>
        <dbReference type="ARBA" id="ARBA00023136"/>
    </source>
</evidence>
<comment type="subcellular location">
    <subcellularLocation>
        <location evidence="1">Membrane</location>
        <topology evidence="1">Multi-pass membrane protein</topology>
    </subcellularLocation>
</comment>
<evidence type="ECO:0000256" key="2">
    <source>
        <dbReference type="ARBA" id="ARBA00022692"/>
    </source>
</evidence>
<dbReference type="InterPro" id="IPR052719">
    <property type="entry name" value="CvpA-like"/>
</dbReference>
<feature type="transmembrane region" description="Helical" evidence="5">
    <location>
        <begin position="31"/>
        <end position="52"/>
    </location>
</feature>
<dbReference type="Pfam" id="PF02674">
    <property type="entry name" value="Colicin_V"/>
    <property type="match status" value="1"/>
</dbReference>
<gene>
    <name evidence="6" type="ORF">C6568_15510</name>
</gene>
<sequence length="163" mass="17576">MAALDWIFLTVLVASLLIGAWRGLVFELLSLAGWLAAFVAAQWFAAPVGAWLPMGETDAVWRHVAGFALVFVAVVFAVGLVTAVLRKLVHAVGLRPADRALGAVFGLLRGVVLLLALALVVGWMQMTDAPWWRQSRGATLLQQALAGLQPALPEGWRRDAPSW</sequence>
<keyword evidence="4 5" id="KW-0472">Membrane</keyword>
<feature type="transmembrane region" description="Helical" evidence="5">
    <location>
        <begin position="64"/>
        <end position="85"/>
    </location>
</feature>
<feature type="transmembrane region" description="Helical" evidence="5">
    <location>
        <begin position="6"/>
        <end position="24"/>
    </location>
</feature>
<evidence type="ECO:0000256" key="1">
    <source>
        <dbReference type="ARBA" id="ARBA00004141"/>
    </source>
</evidence>
<dbReference type="GO" id="GO:0009403">
    <property type="term" value="P:toxin biosynthetic process"/>
    <property type="evidence" value="ECO:0007669"/>
    <property type="project" value="InterPro"/>
</dbReference>
<dbReference type="PANTHER" id="PTHR36926:SF1">
    <property type="entry name" value="COLICIN V PRODUCTION PROTEIN"/>
    <property type="match status" value="1"/>
</dbReference>